<dbReference type="Gene3D" id="2.40.50.100">
    <property type="match status" value="1"/>
</dbReference>
<evidence type="ECO:0000256" key="3">
    <source>
        <dbReference type="ARBA" id="ARBA00022505"/>
    </source>
</evidence>
<evidence type="ECO:0000256" key="9">
    <source>
        <dbReference type="ARBA" id="ARBA00041133"/>
    </source>
</evidence>
<evidence type="ECO:0000313" key="14">
    <source>
        <dbReference type="Proteomes" id="UP001305652"/>
    </source>
</evidence>
<evidence type="ECO:0000256" key="6">
    <source>
        <dbReference type="ARBA" id="ARBA00038307"/>
    </source>
</evidence>
<comment type="catalytic activity">
    <reaction evidence="10">
        <text>tungstate(in) + ATP + H2O = tungstate(out) + ADP + phosphate + H(+)</text>
        <dbReference type="Rhea" id="RHEA:35027"/>
        <dbReference type="ChEBI" id="CHEBI:15377"/>
        <dbReference type="ChEBI" id="CHEBI:15378"/>
        <dbReference type="ChEBI" id="CHEBI:30616"/>
        <dbReference type="ChEBI" id="CHEBI:43474"/>
        <dbReference type="ChEBI" id="CHEBI:46502"/>
        <dbReference type="ChEBI" id="CHEBI:456216"/>
        <dbReference type="EC" id="7.3.2.6"/>
    </reaction>
</comment>
<evidence type="ECO:0000313" key="13">
    <source>
        <dbReference type="EMBL" id="WOX58139.1"/>
    </source>
</evidence>
<gene>
    <name evidence="13" type="ORF">R6Y96_02515</name>
</gene>
<dbReference type="EMBL" id="CP137642">
    <property type="protein sequence ID" value="WOX58139.1"/>
    <property type="molecule type" value="Genomic_DNA"/>
</dbReference>
<dbReference type="SMART" id="SM00382">
    <property type="entry name" value="AAA"/>
    <property type="match status" value="1"/>
</dbReference>
<dbReference type="SUPFAM" id="SSF50331">
    <property type="entry name" value="MOP-like"/>
    <property type="match status" value="1"/>
</dbReference>
<dbReference type="SUPFAM" id="SSF52540">
    <property type="entry name" value="P-loop containing nucleoside triphosphate hydrolases"/>
    <property type="match status" value="1"/>
</dbReference>
<keyword evidence="4" id="KW-0547">Nucleotide-binding</keyword>
<comment type="function">
    <text evidence="11">Part of the ABC transporter complex WtpABC involved in molybdate/tungstate import. Responsible for energy coupling to the transport system.</text>
</comment>
<evidence type="ECO:0000256" key="5">
    <source>
        <dbReference type="ARBA" id="ARBA00022840"/>
    </source>
</evidence>
<organism evidence="13 14">
    <name type="scientific">Methanoculleus receptaculi</name>
    <dbReference type="NCBI Taxonomy" id="394967"/>
    <lineage>
        <taxon>Archaea</taxon>
        <taxon>Methanobacteriati</taxon>
        <taxon>Methanobacteriota</taxon>
        <taxon>Stenosarchaea group</taxon>
        <taxon>Methanomicrobia</taxon>
        <taxon>Methanomicrobiales</taxon>
        <taxon>Methanomicrobiaceae</taxon>
        <taxon>Methanoculleus</taxon>
    </lineage>
</organism>
<comment type="subcellular location">
    <subcellularLocation>
        <location evidence="1">Cell membrane</location>
        <topology evidence="1">Peripheral membrane protein</topology>
    </subcellularLocation>
</comment>
<evidence type="ECO:0000256" key="4">
    <source>
        <dbReference type="ARBA" id="ARBA00022741"/>
    </source>
</evidence>
<evidence type="ECO:0000256" key="2">
    <source>
        <dbReference type="ARBA" id="ARBA00022448"/>
    </source>
</evidence>
<evidence type="ECO:0000256" key="10">
    <source>
        <dbReference type="ARBA" id="ARBA00047936"/>
    </source>
</evidence>
<evidence type="ECO:0000256" key="11">
    <source>
        <dbReference type="ARBA" id="ARBA00057369"/>
    </source>
</evidence>
<dbReference type="FunFam" id="3.40.50.300:FF:000425">
    <property type="entry name" value="Probable ABC transporter, ATP-binding subunit"/>
    <property type="match status" value="1"/>
</dbReference>
<keyword evidence="3" id="KW-0500">Molybdenum</keyword>
<evidence type="ECO:0000256" key="8">
    <source>
        <dbReference type="ARBA" id="ARBA00039025"/>
    </source>
</evidence>
<dbReference type="Pfam" id="PF03459">
    <property type="entry name" value="TOBE"/>
    <property type="match status" value="1"/>
</dbReference>
<accession>A0AAX4FW79</accession>
<dbReference type="GO" id="GO:1901238">
    <property type="term" value="F:ABC-type tungstate transporter activity"/>
    <property type="evidence" value="ECO:0007669"/>
    <property type="project" value="UniProtKB-EC"/>
</dbReference>
<feature type="domain" description="ABC transporter" evidence="12">
    <location>
        <begin position="1"/>
        <end position="231"/>
    </location>
</feature>
<dbReference type="InterPro" id="IPR027417">
    <property type="entry name" value="P-loop_NTPase"/>
</dbReference>
<evidence type="ECO:0000256" key="7">
    <source>
        <dbReference type="ARBA" id="ARBA00038781"/>
    </source>
</evidence>
<dbReference type="Pfam" id="PF00005">
    <property type="entry name" value="ABC_tran"/>
    <property type="match status" value="1"/>
</dbReference>
<dbReference type="InterPro" id="IPR008995">
    <property type="entry name" value="Mo/tungstate-bd_C_term_dom"/>
</dbReference>
<dbReference type="PANTHER" id="PTHR42781">
    <property type="entry name" value="SPERMIDINE/PUTRESCINE IMPORT ATP-BINDING PROTEIN POTA"/>
    <property type="match status" value="1"/>
</dbReference>
<dbReference type="InterPro" id="IPR003439">
    <property type="entry name" value="ABC_transporter-like_ATP-bd"/>
</dbReference>
<dbReference type="InterPro" id="IPR050093">
    <property type="entry name" value="ABC_SmlMolc_Importer"/>
</dbReference>
<dbReference type="Gene3D" id="3.40.50.300">
    <property type="entry name" value="P-loop containing nucleotide triphosphate hydrolases"/>
    <property type="match status" value="1"/>
</dbReference>
<dbReference type="GO" id="GO:0005524">
    <property type="term" value="F:ATP binding"/>
    <property type="evidence" value="ECO:0007669"/>
    <property type="project" value="UniProtKB-KW"/>
</dbReference>
<evidence type="ECO:0000259" key="12">
    <source>
        <dbReference type="PROSITE" id="PS50893"/>
    </source>
</evidence>
<keyword evidence="2" id="KW-0813">Transport</keyword>
<comment type="similarity">
    <text evidence="6">Belongs to the ABC transporter superfamily. Sulfate/tungstate importer (TC 3.A.1.6) family.</text>
</comment>
<comment type="subunit">
    <text evidence="7">The complex is composed of two ATP-binding proteins (WtpC), two transmembrane proteins (WtpB) and a solute-binding protein (WtpA).</text>
</comment>
<dbReference type="PANTHER" id="PTHR42781:SF4">
    <property type="entry name" value="SPERMIDINE_PUTRESCINE IMPORT ATP-BINDING PROTEIN POTA"/>
    <property type="match status" value="1"/>
</dbReference>
<dbReference type="PROSITE" id="PS00211">
    <property type="entry name" value="ABC_TRANSPORTER_1"/>
    <property type="match status" value="1"/>
</dbReference>
<dbReference type="GO" id="GO:0016887">
    <property type="term" value="F:ATP hydrolysis activity"/>
    <property type="evidence" value="ECO:0007669"/>
    <property type="project" value="InterPro"/>
</dbReference>
<dbReference type="Proteomes" id="UP001305652">
    <property type="component" value="Chromosome"/>
</dbReference>
<sequence length="359" mass="39097">MIAFERVSLRLGSFSLKDVSLSINRGDYYFIIGPSGAGKTVLLEAIAGLHRPDSGRILLRGKEITDLPPERRGIGLVYQDYSLFPNMTVIDNVSYGLRVRGVRRQEGRERVAGLLERFGVEHLADRYPGTLSGGEQQRVALARAIAVKPDILLLDEPLSALDPVTQERLIADLRQLHRDEGFTIVHVSHSRREAHMLATRMAVIIDGRLVDEGDADVVLNAPGSREVASFIGVENILDGVVMVNDGGRATVDAGRLRFEAQTDAAVGEAVCLCIRADDLIIAVDDGRRPDAPNTMTGTVFQIIENGPVAEILVDVGMDMTAVMTRRSVRDLGIAPGVRVSLRVIEDAIHVIRSAPSARE</sequence>
<keyword evidence="5 13" id="KW-0067">ATP-binding</keyword>
<dbReference type="RefSeq" id="WP_318621945.1">
    <property type="nucleotide sequence ID" value="NZ_CP137642.1"/>
</dbReference>
<dbReference type="AlphaFoldDB" id="A0AAX4FW79"/>
<dbReference type="GeneID" id="85731994"/>
<dbReference type="InterPro" id="IPR017871">
    <property type="entry name" value="ABC_transporter-like_CS"/>
</dbReference>
<reference evidence="13 14" key="1">
    <citation type="submission" date="2023-10" db="EMBL/GenBank/DDBJ databases">
        <title>The complete genome sequence of Methanoculleus receptaculi DSM 18860.</title>
        <authorList>
            <person name="Lai S.-J."/>
            <person name="You Y.-T."/>
            <person name="Chen S.-C."/>
        </authorList>
    </citation>
    <scope>NUCLEOTIDE SEQUENCE [LARGE SCALE GENOMIC DNA]</scope>
    <source>
        <strain evidence="13 14">DSM 18860</strain>
    </source>
</reference>
<dbReference type="GO" id="GO:0005886">
    <property type="term" value="C:plasma membrane"/>
    <property type="evidence" value="ECO:0007669"/>
    <property type="project" value="UniProtKB-SubCell"/>
</dbReference>
<keyword evidence="14" id="KW-1185">Reference proteome</keyword>
<dbReference type="InterPro" id="IPR005116">
    <property type="entry name" value="Transp-assoc_OB_typ1"/>
</dbReference>
<dbReference type="KEGG" id="mrc:R6Y96_02515"/>
<dbReference type="InterPro" id="IPR003593">
    <property type="entry name" value="AAA+_ATPase"/>
</dbReference>
<dbReference type="EC" id="7.3.2.6" evidence="8"/>
<dbReference type="PROSITE" id="PS50893">
    <property type="entry name" value="ABC_TRANSPORTER_2"/>
    <property type="match status" value="1"/>
</dbReference>
<evidence type="ECO:0000256" key="1">
    <source>
        <dbReference type="ARBA" id="ARBA00004202"/>
    </source>
</evidence>
<name>A0AAX4FW79_9EURY</name>
<protein>
    <recommendedName>
        <fullName evidence="9">Molybdate/tungstate import ATP-binding protein WtpC</fullName>
        <ecNumber evidence="8">7.3.2.6</ecNumber>
    </recommendedName>
</protein>
<proteinExistence type="inferred from homology"/>